<dbReference type="EMBL" id="LVVM01004382">
    <property type="protein sequence ID" value="OJA13050.1"/>
    <property type="molecule type" value="Genomic_DNA"/>
</dbReference>
<feature type="compositionally biased region" description="Polar residues" evidence="1">
    <location>
        <begin position="71"/>
        <end position="80"/>
    </location>
</feature>
<accession>A0A1J8QUB0</accession>
<name>A0A1J8QUB0_9AGAM</name>
<comment type="caution">
    <text evidence="2">The sequence shown here is derived from an EMBL/GenBank/DDBJ whole genome shotgun (WGS) entry which is preliminary data.</text>
</comment>
<evidence type="ECO:0000313" key="2">
    <source>
        <dbReference type="EMBL" id="OJA13050.1"/>
    </source>
</evidence>
<sequence>MAPRSKRNRASIANLQHARQGLNQLEYEVNKDSEGAPVLKPYVLSNIPMPLREQPASITDSDSVDMIMDDNGTTIPTSAASHYEPQDCHSPYSAFVSDCPAEDHTYLDDGKILKTKNTAVLFPCWS</sequence>
<dbReference type="Proteomes" id="UP000183567">
    <property type="component" value="Unassembled WGS sequence"/>
</dbReference>
<protein>
    <submittedName>
        <fullName evidence="2">Uncharacterized protein</fullName>
    </submittedName>
</protein>
<evidence type="ECO:0000256" key="1">
    <source>
        <dbReference type="SAM" id="MobiDB-lite"/>
    </source>
</evidence>
<keyword evidence="3" id="KW-1185">Reference proteome</keyword>
<feature type="region of interest" description="Disordered" evidence="1">
    <location>
        <begin position="53"/>
        <end position="84"/>
    </location>
</feature>
<gene>
    <name evidence="2" type="ORF">AZE42_11792</name>
</gene>
<dbReference type="OrthoDB" id="2681761at2759"/>
<organism evidence="2 3">
    <name type="scientific">Rhizopogon vesiculosus</name>
    <dbReference type="NCBI Taxonomy" id="180088"/>
    <lineage>
        <taxon>Eukaryota</taxon>
        <taxon>Fungi</taxon>
        <taxon>Dikarya</taxon>
        <taxon>Basidiomycota</taxon>
        <taxon>Agaricomycotina</taxon>
        <taxon>Agaricomycetes</taxon>
        <taxon>Agaricomycetidae</taxon>
        <taxon>Boletales</taxon>
        <taxon>Suillineae</taxon>
        <taxon>Rhizopogonaceae</taxon>
        <taxon>Rhizopogon</taxon>
    </lineage>
</organism>
<reference evidence="2 3" key="1">
    <citation type="submission" date="2016-03" db="EMBL/GenBank/DDBJ databases">
        <title>Comparative genomics of the ectomycorrhizal sister species Rhizopogon vinicolor and Rhizopogon vesiculosus (Basidiomycota: Boletales) reveals a divergence of the mating type B locus.</title>
        <authorList>
            <person name="Mujic A.B."/>
            <person name="Kuo A."/>
            <person name="Tritt A."/>
            <person name="Lipzen A."/>
            <person name="Chen C."/>
            <person name="Johnson J."/>
            <person name="Sharma A."/>
            <person name="Barry K."/>
            <person name="Grigoriev I.V."/>
            <person name="Spatafora J.W."/>
        </authorList>
    </citation>
    <scope>NUCLEOTIDE SEQUENCE [LARGE SCALE GENOMIC DNA]</scope>
    <source>
        <strain evidence="2 3">AM-OR11-056</strain>
    </source>
</reference>
<proteinExistence type="predicted"/>
<dbReference type="AlphaFoldDB" id="A0A1J8QUB0"/>
<evidence type="ECO:0000313" key="3">
    <source>
        <dbReference type="Proteomes" id="UP000183567"/>
    </source>
</evidence>